<gene>
    <name evidence="4" type="primary">yvdD</name>
    <name evidence="4" type="ORF">WG78_18950</name>
</gene>
<dbReference type="PATRIC" id="fig|857265.3.peg.3879"/>
<evidence type="ECO:0000256" key="2">
    <source>
        <dbReference type="ARBA" id="ARBA00006763"/>
    </source>
</evidence>
<dbReference type="GO" id="GO:0008714">
    <property type="term" value="F:AMP nucleosidase activity"/>
    <property type="evidence" value="ECO:0007669"/>
    <property type="project" value="UniProtKB-EC"/>
</dbReference>
<reference evidence="4 5" key="1">
    <citation type="submission" date="2015-07" db="EMBL/GenBank/DDBJ databases">
        <title>Draft genome sequence of the Amantichitinum ursilacus IGB-41, a new chitin-degrading bacterium.</title>
        <authorList>
            <person name="Kirstahler P."/>
            <person name="Guenther M."/>
            <person name="Grumaz C."/>
            <person name="Rupp S."/>
            <person name="Zibek S."/>
            <person name="Sohn K."/>
        </authorList>
    </citation>
    <scope>NUCLEOTIDE SEQUENCE [LARGE SCALE GENOMIC DNA]</scope>
    <source>
        <strain evidence="4 5">IGB-41</strain>
    </source>
</reference>
<evidence type="ECO:0000313" key="5">
    <source>
        <dbReference type="Proteomes" id="UP000037939"/>
    </source>
</evidence>
<dbReference type="InterPro" id="IPR031100">
    <property type="entry name" value="LOG_fam"/>
</dbReference>
<dbReference type="RefSeq" id="WP_053939377.1">
    <property type="nucleotide sequence ID" value="NZ_LAQT01000033.1"/>
</dbReference>
<dbReference type="PANTHER" id="PTHR31223:SF70">
    <property type="entry name" value="LOG FAMILY PROTEIN YJL055W"/>
    <property type="match status" value="1"/>
</dbReference>
<name>A0A0N0XGM4_9NEIS</name>
<dbReference type="GO" id="GO:0005829">
    <property type="term" value="C:cytosol"/>
    <property type="evidence" value="ECO:0007669"/>
    <property type="project" value="TreeGrafter"/>
</dbReference>
<dbReference type="PANTHER" id="PTHR31223">
    <property type="entry name" value="LOG FAMILY PROTEIN YJL055W"/>
    <property type="match status" value="1"/>
</dbReference>
<comment type="caution">
    <text evidence="4">The sequence shown here is derived from an EMBL/GenBank/DDBJ whole genome shotgun (WGS) entry which is preliminary data.</text>
</comment>
<dbReference type="Proteomes" id="UP000037939">
    <property type="component" value="Unassembled WGS sequence"/>
</dbReference>
<dbReference type="GO" id="GO:0009691">
    <property type="term" value="P:cytokinin biosynthetic process"/>
    <property type="evidence" value="ECO:0007669"/>
    <property type="project" value="UniProtKB-UniRule"/>
</dbReference>
<dbReference type="STRING" id="857265.WG78_18950"/>
<evidence type="ECO:0000313" key="4">
    <source>
        <dbReference type="EMBL" id="KPC49964.1"/>
    </source>
</evidence>
<evidence type="ECO:0000256" key="1">
    <source>
        <dbReference type="ARBA" id="ARBA00000274"/>
    </source>
</evidence>
<dbReference type="EMBL" id="LAQT01000033">
    <property type="protein sequence ID" value="KPC49964.1"/>
    <property type="molecule type" value="Genomic_DNA"/>
</dbReference>
<accession>A0A0N0XGM4</accession>
<comment type="catalytic activity">
    <reaction evidence="1">
        <text>AMP + H2O = D-ribose 5-phosphate + adenine</text>
        <dbReference type="Rhea" id="RHEA:20129"/>
        <dbReference type="ChEBI" id="CHEBI:15377"/>
        <dbReference type="ChEBI" id="CHEBI:16708"/>
        <dbReference type="ChEBI" id="CHEBI:78346"/>
        <dbReference type="ChEBI" id="CHEBI:456215"/>
        <dbReference type="EC" id="3.2.2.4"/>
    </reaction>
</comment>
<dbReference type="NCBIfam" id="TIGR00730">
    <property type="entry name" value="Rossman fold protein, TIGR00730 family"/>
    <property type="match status" value="1"/>
</dbReference>
<dbReference type="InterPro" id="IPR005269">
    <property type="entry name" value="LOG"/>
</dbReference>
<keyword evidence="3" id="KW-0203">Cytokinin biosynthesis</keyword>
<proteinExistence type="inferred from homology"/>
<protein>
    <recommendedName>
        <fullName evidence="3">Cytokinin riboside 5'-monophosphate phosphoribohydrolase</fullName>
        <ecNumber evidence="3">3.2.2.n1</ecNumber>
    </recommendedName>
</protein>
<organism evidence="4 5">
    <name type="scientific">Amantichitinum ursilacus</name>
    <dbReference type="NCBI Taxonomy" id="857265"/>
    <lineage>
        <taxon>Bacteria</taxon>
        <taxon>Pseudomonadati</taxon>
        <taxon>Pseudomonadota</taxon>
        <taxon>Betaproteobacteria</taxon>
        <taxon>Neisseriales</taxon>
        <taxon>Chitinibacteraceae</taxon>
        <taxon>Amantichitinum</taxon>
    </lineage>
</organism>
<dbReference type="SUPFAM" id="SSF102405">
    <property type="entry name" value="MCP/YpsA-like"/>
    <property type="match status" value="1"/>
</dbReference>
<comment type="similarity">
    <text evidence="2 3">Belongs to the LOG family.</text>
</comment>
<dbReference type="Gene3D" id="3.40.50.450">
    <property type="match status" value="1"/>
</dbReference>
<dbReference type="EC" id="3.2.2.n1" evidence="3"/>
<sequence length="195" mass="20849">MKSVVVFCGSRHGEKPQYAEAAHALGTQLAQRGLTLIYGGGRVGLMGEVALAALHAGGNVVGVIPSFMSERELALRECTELIEVDSMHTRKARMAQLADAFIALPGGFGTFDELFEILTWSQIGLHGKPVGILNTAGYYDGLRQFLGTTVTEGFVRAGEFSKLQFADTPAAILDKLAATPALPGRWEKADLVNKT</sequence>
<dbReference type="AlphaFoldDB" id="A0A0N0XGM4"/>
<keyword evidence="3" id="KW-0378">Hydrolase</keyword>
<evidence type="ECO:0000256" key="3">
    <source>
        <dbReference type="RuleBase" id="RU363015"/>
    </source>
</evidence>
<dbReference type="OrthoDB" id="9801098at2"/>
<keyword evidence="5" id="KW-1185">Reference proteome</keyword>
<dbReference type="Pfam" id="PF03641">
    <property type="entry name" value="Lysine_decarbox"/>
    <property type="match status" value="1"/>
</dbReference>